<dbReference type="AlphaFoldDB" id="A0A1M5NCF0"/>
<reference evidence="1 2" key="1">
    <citation type="submission" date="2016-11" db="EMBL/GenBank/DDBJ databases">
        <authorList>
            <person name="Jaros S."/>
            <person name="Januszkiewicz K."/>
            <person name="Wedrychowicz H."/>
        </authorList>
    </citation>
    <scope>NUCLEOTIDE SEQUENCE [LARGE SCALE GENOMIC DNA]</scope>
    <source>
        <strain evidence="1 2">DSM 44523</strain>
    </source>
</reference>
<evidence type="ECO:0000313" key="2">
    <source>
        <dbReference type="Proteomes" id="UP000184501"/>
    </source>
</evidence>
<gene>
    <name evidence="1" type="ORF">SAMN05444320_11586</name>
</gene>
<organism evidence="1 2">
    <name type="scientific">Streptoalloteichus hindustanus</name>
    <dbReference type="NCBI Taxonomy" id="2017"/>
    <lineage>
        <taxon>Bacteria</taxon>
        <taxon>Bacillati</taxon>
        <taxon>Actinomycetota</taxon>
        <taxon>Actinomycetes</taxon>
        <taxon>Pseudonocardiales</taxon>
        <taxon>Pseudonocardiaceae</taxon>
        <taxon>Streptoalloteichus</taxon>
    </lineage>
</organism>
<name>A0A1M5NCF0_STRHI</name>
<dbReference type="Proteomes" id="UP000184501">
    <property type="component" value="Unassembled WGS sequence"/>
</dbReference>
<proteinExistence type="predicted"/>
<protein>
    <submittedName>
        <fullName evidence="1">Uncharacterized protein</fullName>
    </submittedName>
</protein>
<dbReference type="STRING" id="2017.SAMN05444320_11586"/>
<keyword evidence="2" id="KW-1185">Reference proteome</keyword>
<sequence length="34" mass="3687">MTTILELQELEAGHGPTPNPSDVLSTFLHGHQCL</sequence>
<dbReference type="EMBL" id="FQVN01000015">
    <property type="protein sequence ID" value="SHG87161.1"/>
    <property type="molecule type" value="Genomic_DNA"/>
</dbReference>
<accession>A0A1M5NCF0</accession>
<evidence type="ECO:0000313" key="1">
    <source>
        <dbReference type="EMBL" id="SHG87161.1"/>
    </source>
</evidence>